<protein>
    <submittedName>
        <fullName evidence="3">Ribonucleotide reductase subunit 1</fullName>
    </submittedName>
</protein>
<feature type="domain" description="Ribonucleotide reductase large subunit" evidence="2">
    <location>
        <begin position="738"/>
        <end position="760"/>
    </location>
</feature>
<dbReference type="InterPro" id="IPR013346">
    <property type="entry name" value="NrdE_NrdA_C"/>
</dbReference>
<dbReference type="InterPro" id="IPR000788">
    <property type="entry name" value="RNR_lg_C"/>
</dbReference>
<dbReference type="SUPFAM" id="SSF51998">
    <property type="entry name" value="PFL-like glycyl radical enzymes"/>
    <property type="match status" value="1"/>
</dbReference>
<sequence length="945" mass="104747">MDGRDSARVSCDPVEDDDVVFGEPTVQSSAHVAVATGMGADVGVANVHVVGSRGIRIGDGNLDIVNVSDGRVNLARFRARTSRAQHADAVCDDALGSRRDLDECARRFGDVRVGAETGSVRETTLDELHRRKRSSTGAAVAAAAPPGIVVHRRCFCHGFVGRRRYCVIPKTSASKDFVWKHVEKLERLVGDMKTTGPTPLFREIASVADHLAVNDVVLDGFLGECYLKTNFRRNTCPLEKFYSTCKGLLGDVFGFFKSHESKMGAIVNSVRRDLSVPTSKGLYSTVMYLDRLANCFDGREECVVGICMRTAAVLALRCFDGPLNPAAVMLSPPPDALTVFEMVLRLLYSQSLVPSANVLAYAGLSDNIPLFESVSYELLNQTPECLLNVDVKTICAMLTSGVSVSLSLEDTAEDCEMIMRLLGAHCSLLRRVQRLPVSVRVFSDLWSVKALQMFAFLRKEGRDYDGLTYGLRVPDLFMKRRAQPGSTWSCFLHPDASELTRRSSETFEAMYEDMEAKKVAVVVSTEWATSMIAKCVSLGMSVVFSDRRGPFVVDEEGTGGDACVSPDIACRHVSFGNVRPTIRFSVNLENCVLCTGQDLSRDPDVIVGRNGRCLDLRDLRNMVRDAVVLMNCVLDAEIKKNLWDGGEYLRQYRPLSLGVIGLHTVFSKMGVGYGFVDCLEINRRVFENVYFAAVRASVDLCVRGFPPFPKYGTSIYRAGKFVFDSYTDVKLSLPGTAWSVLRRDMMQYGVRNGQFVALGACENESRIANVSPGFWPREGNLTLEESPLLRSAAPSEISRRVEERRVRLGLPRRPENREALGRMIEPDRIKIAVVNRDLADVPKEKLVEVLRWSGDLEMPVDKATSRVDLSDVSLECYYPSWKVGRQVFLKLCAERAPFVDQCQAIPIVADVADGEDEIIRQLVLAYKTGLAIGVYKCCLRQNKKR</sequence>
<dbReference type="GO" id="GO:0004748">
    <property type="term" value="F:ribonucleoside-diphosphate reductase activity, thioredoxin disulfide as acceptor"/>
    <property type="evidence" value="ECO:0007669"/>
    <property type="project" value="TreeGrafter"/>
</dbReference>
<dbReference type="InterPro" id="IPR039718">
    <property type="entry name" value="Rrm1"/>
</dbReference>
<proteinExistence type="inferred from homology"/>
<dbReference type="PROSITE" id="PS00089">
    <property type="entry name" value="RIBORED_LARGE"/>
    <property type="match status" value="1"/>
</dbReference>
<accession>A0AAU7E1T1</accession>
<evidence type="ECO:0000313" key="3">
    <source>
        <dbReference type="EMBL" id="XBH23744.1"/>
    </source>
</evidence>
<dbReference type="PANTHER" id="PTHR11573:SF6">
    <property type="entry name" value="RIBONUCLEOSIDE-DIPHOSPHATE REDUCTASE LARGE SUBUNIT"/>
    <property type="match status" value="1"/>
</dbReference>
<dbReference type="GO" id="GO:0005524">
    <property type="term" value="F:ATP binding"/>
    <property type="evidence" value="ECO:0007669"/>
    <property type="project" value="TreeGrafter"/>
</dbReference>
<reference evidence="3" key="1">
    <citation type="journal article" date="2024" name="Microbiome">
        <title>Substantial viral diversity in bats and rodents from East Africa: insights into evolution, recombination, and cocirculation.</title>
        <authorList>
            <person name="Wang D."/>
            <person name="Yang X."/>
            <person name="Ren Z."/>
            <person name="Hu B."/>
            <person name="Zhao H."/>
            <person name="Yang K."/>
            <person name="Shi P."/>
            <person name="Zhang Z."/>
            <person name="Feng Q."/>
            <person name="Nawenja C.V."/>
            <person name="Obanda V."/>
            <person name="Robert K."/>
            <person name="Nalikka B."/>
            <person name="Waruhiu C.N."/>
            <person name="Ochola G.O."/>
            <person name="Onyuok S.O."/>
            <person name="Ochieng H."/>
            <person name="Li B."/>
            <person name="Zhu Y."/>
            <person name="Si H."/>
            <person name="Yin J."/>
            <person name="Kristiansen K."/>
            <person name="Jin X."/>
            <person name="Xu X."/>
            <person name="Xiao M."/>
            <person name="Agwanda B."/>
            <person name="Ommeh S."/>
            <person name="Li J."/>
            <person name="Shi Z.L."/>
        </authorList>
    </citation>
    <scope>NUCLEOTIDE SEQUENCE</scope>
    <source>
        <strain evidence="3">3A/Kenya/RNAKID2118/2016</strain>
    </source>
</reference>
<dbReference type="Gene3D" id="3.20.70.20">
    <property type="match status" value="1"/>
</dbReference>
<evidence type="ECO:0000256" key="1">
    <source>
        <dbReference type="ARBA" id="ARBA00010406"/>
    </source>
</evidence>
<dbReference type="EMBL" id="PP711850">
    <property type="protein sequence ID" value="XBH23744.1"/>
    <property type="molecule type" value="Genomic_DNA"/>
</dbReference>
<comment type="similarity">
    <text evidence="1">Belongs to the ribonucleoside diphosphate reductase large chain family.</text>
</comment>
<dbReference type="GO" id="GO:0009263">
    <property type="term" value="P:deoxyribonucleotide biosynthetic process"/>
    <property type="evidence" value="ECO:0007669"/>
    <property type="project" value="TreeGrafter"/>
</dbReference>
<organism evidence="3">
    <name type="scientific">Lemniscomys rat herpesvirus</name>
    <dbReference type="NCBI Taxonomy" id="3141920"/>
    <lineage>
        <taxon>Viruses</taxon>
        <taxon>Duplodnaviria</taxon>
        <taxon>Heunggongvirae</taxon>
        <taxon>Peploviricota</taxon>
        <taxon>Herviviricetes</taxon>
        <taxon>Herpesvirales</taxon>
    </lineage>
</organism>
<dbReference type="Pfam" id="PF02867">
    <property type="entry name" value="Ribonuc_red_lgC"/>
    <property type="match status" value="2"/>
</dbReference>
<reference evidence="3" key="2">
    <citation type="submission" date="2024-02" db="EMBL/GenBank/DDBJ databases">
        <authorList>
            <person name="Hu B."/>
        </authorList>
    </citation>
    <scope>NUCLEOTIDE SEQUENCE</scope>
    <source>
        <strain evidence="3">3A/Kenya/RNAKID2118/2016</strain>
    </source>
</reference>
<evidence type="ECO:0000259" key="2">
    <source>
        <dbReference type="PROSITE" id="PS00089"/>
    </source>
</evidence>
<dbReference type="PRINTS" id="PR01183">
    <property type="entry name" value="RIBORDTASEM1"/>
</dbReference>
<dbReference type="PANTHER" id="PTHR11573">
    <property type="entry name" value="RIBONUCLEOSIDE-DIPHOSPHATE REDUCTASE LARGE CHAIN"/>
    <property type="match status" value="1"/>
</dbReference>
<name>A0AAU7E1T1_9VIRU</name>